<accession>X1J156</accession>
<dbReference type="GO" id="GO:0016791">
    <property type="term" value="F:phosphatase activity"/>
    <property type="evidence" value="ECO:0007669"/>
    <property type="project" value="TreeGrafter"/>
</dbReference>
<dbReference type="AlphaFoldDB" id="X1J156"/>
<reference evidence="1" key="1">
    <citation type="journal article" date="2014" name="Front. Microbiol.">
        <title>High frequency of phylogenetically diverse reductive dehalogenase-homologous genes in deep subseafloor sedimentary metagenomes.</title>
        <authorList>
            <person name="Kawai M."/>
            <person name="Futagami T."/>
            <person name="Toyoda A."/>
            <person name="Takaki Y."/>
            <person name="Nishi S."/>
            <person name="Hori S."/>
            <person name="Arai W."/>
            <person name="Tsubouchi T."/>
            <person name="Morono Y."/>
            <person name="Uchiyama I."/>
            <person name="Ito T."/>
            <person name="Fujiyama A."/>
            <person name="Inagaki F."/>
            <person name="Takami H."/>
        </authorList>
    </citation>
    <scope>NUCLEOTIDE SEQUENCE</scope>
    <source>
        <strain evidence="1">Expedition CK06-06</strain>
    </source>
</reference>
<name>X1J156_9ZZZZ</name>
<proteinExistence type="predicted"/>
<dbReference type="EMBL" id="BARU01027801">
    <property type="protein sequence ID" value="GAH63493.1"/>
    <property type="molecule type" value="Genomic_DNA"/>
</dbReference>
<organism evidence="1">
    <name type="scientific">marine sediment metagenome</name>
    <dbReference type="NCBI Taxonomy" id="412755"/>
    <lineage>
        <taxon>unclassified sequences</taxon>
        <taxon>metagenomes</taxon>
        <taxon>ecological metagenomes</taxon>
    </lineage>
</organism>
<dbReference type="Pfam" id="PF00300">
    <property type="entry name" value="His_Phos_1"/>
    <property type="match status" value="1"/>
</dbReference>
<evidence type="ECO:0000313" key="1">
    <source>
        <dbReference type="EMBL" id="GAH63493.1"/>
    </source>
</evidence>
<dbReference type="InterPro" id="IPR050275">
    <property type="entry name" value="PGM_Phosphatase"/>
</dbReference>
<evidence type="ECO:0008006" key="2">
    <source>
        <dbReference type="Google" id="ProtNLM"/>
    </source>
</evidence>
<dbReference type="InterPro" id="IPR013078">
    <property type="entry name" value="His_Pase_superF_clade-1"/>
</dbReference>
<gene>
    <name evidence="1" type="ORF">S03H2_44460</name>
</gene>
<dbReference type="SUPFAM" id="SSF53254">
    <property type="entry name" value="Phosphoglycerate mutase-like"/>
    <property type="match status" value="1"/>
</dbReference>
<sequence>AELLAEYLSDVKIDAIYSSPLKRALKTAEIIASYHKINVEIAPGLIDFDYGKWQGLAHQEVKDKYKELYTEWIKNPHQVKIPTGESLDDVGERAIGVVDNIIAKYKGTVALVSHRVVNKVLICALLGLDNSHFWNIRQEPCGTTIFNYENRRFTLIKHNDTSYLRPIQKAPLGDF</sequence>
<feature type="non-terminal residue" evidence="1">
    <location>
        <position position="1"/>
    </location>
</feature>
<dbReference type="Gene3D" id="3.40.50.1240">
    <property type="entry name" value="Phosphoglycerate mutase-like"/>
    <property type="match status" value="1"/>
</dbReference>
<dbReference type="PANTHER" id="PTHR48100">
    <property type="entry name" value="BROAD-SPECIFICITY PHOSPHATASE YOR283W-RELATED"/>
    <property type="match status" value="1"/>
</dbReference>
<protein>
    <recommendedName>
        <fullName evidence="2">Histidine phosphatase family protein</fullName>
    </recommendedName>
</protein>
<dbReference type="InterPro" id="IPR029033">
    <property type="entry name" value="His_PPase_superfam"/>
</dbReference>
<dbReference type="CDD" id="cd07067">
    <property type="entry name" value="HP_PGM_like"/>
    <property type="match status" value="1"/>
</dbReference>
<comment type="caution">
    <text evidence="1">The sequence shown here is derived from an EMBL/GenBank/DDBJ whole genome shotgun (WGS) entry which is preliminary data.</text>
</comment>